<dbReference type="EMBL" id="CP003360">
    <property type="protein sequence ID" value="AFM25477.1"/>
    <property type="molecule type" value="Genomic_DNA"/>
</dbReference>
<accession>I4C7D6</accession>
<feature type="domain" description="Radical SAM core" evidence="6">
    <location>
        <begin position="28"/>
        <end position="166"/>
    </location>
</feature>
<dbReference type="eggNOG" id="COG0535">
    <property type="taxonomic scope" value="Bacteria"/>
</dbReference>
<keyword evidence="9" id="KW-1185">Reference proteome</keyword>
<dbReference type="OrthoDB" id="9810775at2"/>
<evidence type="ECO:0000259" key="7">
    <source>
        <dbReference type="Pfam" id="PF12345"/>
    </source>
</evidence>
<dbReference type="Pfam" id="PF04055">
    <property type="entry name" value="Radical_SAM"/>
    <property type="match status" value="1"/>
</dbReference>
<dbReference type="PANTHER" id="PTHR43728">
    <property type="entry name" value="SLR0304 PROTEIN"/>
    <property type="match status" value="1"/>
</dbReference>
<dbReference type="NCBIfam" id="TIGR04167">
    <property type="entry name" value="rSAM_SeCys"/>
    <property type="match status" value="1"/>
</dbReference>
<comment type="cofactor">
    <cofactor evidence="1">
        <name>[4Fe-4S] cluster</name>
        <dbReference type="ChEBI" id="CHEBI:49883"/>
    </cofactor>
</comment>
<dbReference type="SUPFAM" id="SSF102114">
    <property type="entry name" value="Radical SAM enzymes"/>
    <property type="match status" value="1"/>
</dbReference>
<evidence type="ECO:0000313" key="9">
    <source>
        <dbReference type="Proteomes" id="UP000006055"/>
    </source>
</evidence>
<keyword evidence="2" id="KW-0949">S-adenosyl-L-methionine</keyword>
<protein>
    <submittedName>
        <fullName evidence="8">Radical SAM superfamily enzyme</fullName>
    </submittedName>
</protein>
<evidence type="ECO:0000256" key="1">
    <source>
        <dbReference type="ARBA" id="ARBA00001966"/>
    </source>
</evidence>
<reference evidence="9" key="1">
    <citation type="submission" date="2012-06" db="EMBL/GenBank/DDBJ databases">
        <title>Complete sequence of chromosome of Desulfomonile tiedjei DSM 6799.</title>
        <authorList>
            <person name="Lucas S."/>
            <person name="Copeland A."/>
            <person name="Lapidus A."/>
            <person name="Glavina del Rio T."/>
            <person name="Dalin E."/>
            <person name="Tice H."/>
            <person name="Bruce D."/>
            <person name="Goodwin L."/>
            <person name="Pitluck S."/>
            <person name="Peters L."/>
            <person name="Ovchinnikova G."/>
            <person name="Zeytun A."/>
            <person name="Lu M."/>
            <person name="Kyrpides N."/>
            <person name="Mavromatis K."/>
            <person name="Ivanova N."/>
            <person name="Brettin T."/>
            <person name="Detter J.C."/>
            <person name="Han C."/>
            <person name="Larimer F."/>
            <person name="Land M."/>
            <person name="Hauser L."/>
            <person name="Markowitz V."/>
            <person name="Cheng J.-F."/>
            <person name="Hugenholtz P."/>
            <person name="Woyke T."/>
            <person name="Wu D."/>
            <person name="Spring S."/>
            <person name="Schroeder M."/>
            <person name="Brambilla E."/>
            <person name="Klenk H.-P."/>
            <person name="Eisen J.A."/>
        </authorList>
    </citation>
    <scope>NUCLEOTIDE SEQUENCE [LARGE SCALE GENOMIC DNA]</scope>
    <source>
        <strain evidence="9">ATCC 49306 / DSM 6799 / DCB-1</strain>
    </source>
</reference>
<evidence type="ECO:0000259" key="6">
    <source>
        <dbReference type="Pfam" id="PF04055"/>
    </source>
</evidence>
<keyword evidence="3" id="KW-0479">Metal-binding</keyword>
<evidence type="ECO:0000256" key="4">
    <source>
        <dbReference type="ARBA" id="ARBA00023004"/>
    </source>
</evidence>
<dbReference type="GO" id="GO:0051536">
    <property type="term" value="F:iron-sulfur cluster binding"/>
    <property type="evidence" value="ECO:0007669"/>
    <property type="project" value="UniProtKB-KW"/>
</dbReference>
<dbReference type="STRING" id="706587.Desti_2807"/>
<dbReference type="Proteomes" id="UP000006055">
    <property type="component" value="Chromosome"/>
</dbReference>
<feature type="domain" description="Arsenosugar biosynthesis radical SAM protein ArsS-like C-terminal" evidence="7">
    <location>
        <begin position="186"/>
        <end position="314"/>
    </location>
</feature>
<dbReference type="SFLD" id="SFLDS00029">
    <property type="entry name" value="Radical_SAM"/>
    <property type="match status" value="1"/>
</dbReference>
<proteinExistence type="predicted"/>
<dbReference type="InterPro" id="IPR024521">
    <property type="entry name" value="ArsS-like_C"/>
</dbReference>
<keyword evidence="4" id="KW-0408">Iron</keyword>
<keyword evidence="5" id="KW-0411">Iron-sulfur</keyword>
<dbReference type="Gene3D" id="3.20.20.70">
    <property type="entry name" value="Aldolase class I"/>
    <property type="match status" value="1"/>
</dbReference>
<dbReference type="GO" id="GO:0003824">
    <property type="term" value="F:catalytic activity"/>
    <property type="evidence" value="ECO:0007669"/>
    <property type="project" value="InterPro"/>
</dbReference>
<dbReference type="Pfam" id="PF12345">
    <property type="entry name" value="DUF3641"/>
    <property type="match status" value="1"/>
</dbReference>
<evidence type="ECO:0000256" key="5">
    <source>
        <dbReference type="ARBA" id="ARBA00023014"/>
    </source>
</evidence>
<dbReference type="PANTHER" id="PTHR43728:SF1">
    <property type="entry name" value="FE-S OXIDOREDUCTASE"/>
    <property type="match status" value="1"/>
</dbReference>
<evidence type="ECO:0000313" key="8">
    <source>
        <dbReference type="EMBL" id="AFM25477.1"/>
    </source>
</evidence>
<dbReference type="GO" id="GO:0046872">
    <property type="term" value="F:metal ion binding"/>
    <property type="evidence" value="ECO:0007669"/>
    <property type="project" value="UniProtKB-KW"/>
</dbReference>
<gene>
    <name evidence="8" type="ordered locus">Desti_2807</name>
</gene>
<evidence type="ECO:0000256" key="2">
    <source>
        <dbReference type="ARBA" id="ARBA00022691"/>
    </source>
</evidence>
<sequence length="315" mass="34638">MSDLPHFSTTLAHHDLELRRAELSTLQVNIGYLCNQECRHCHLDAGPTRTEIMNSTTVDEIVAFAQRYSFQVADITGGAPELNAHLPEFILRLAPLVDRLMVRCNLTALHDCSERSSLLIDSFKRCGVVVVASVPSSNRSQSESQRGPGTFERSIRMLQGLNRIGYGQPRSGLELNLVCNPTGAFLPPPEAQQEKKIRRDLLQKWGIVFNNLFVFANAPLGRFREWLVSSGNLDSYLRKLVSAFNPCTVSGLMCRSLISVAWDGYVYDCDFNLARGIPAGNSRIHVSELAAPPPPGSSIAVSDHCYACTAGAGFT</sequence>
<dbReference type="InterPro" id="IPR007197">
    <property type="entry name" value="rSAM"/>
</dbReference>
<dbReference type="InterPro" id="IPR026351">
    <property type="entry name" value="rSAM_ArsS-like"/>
</dbReference>
<dbReference type="InterPro" id="IPR013785">
    <property type="entry name" value="Aldolase_TIM"/>
</dbReference>
<name>I4C7D6_DESTA</name>
<dbReference type="HOGENOM" id="CLU_050695_0_0_7"/>
<organism evidence="8 9">
    <name type="scientific">Desulfomonile tiedjei (strain ATCC 49306 / DSM 6799 / DCB-1)</name>
    <dbReference type="NCBI Taxonomy" id="706587"/>
    <lineage>
        <taxon>Bacteria</taxon>
        <taxon>Pseudomonadati</taxon>
        <taxon>Thermodesulfobacteriota</taxon>
        <taxon>Desulfomonilia</taxon>
        <taxon>Desulfomonilales</taxon>
        <taxon>Desulfomonilaceae</taxon>
        <taxon>Desulfomonile</taxon>
    </lineage>
</organism>
<dbReference type="InterPro" id="IPR058240">
    <property type="entry name" value="rSAM_sf"/>
</dbReference>
<evidence type="ECO:0000256" key="3">
    <source>
        <dbReference type="ARBA" id="ARBA00022723"/>
    </source>
</evidence>
<dbReference type="RefSeq" id="WP_014810616.1">
    <property type="nucleotide sequence ID" value="NC_018025.1"/>
</dbReference>
<dbReference type="KEGG" id="dti:Desti_2807"/>
<dbReference type="AlphaFoldDB" id="I4C7D6"/>